<dbReference type="InterPro" id="IPR044024">
    <property type="entry name" value="aRib"/>
</dbReference>
<evidence type="ECO:0000259" key="3">
    <source>
        <dbReference type="Pfam" id="PF18938"/>
    </source>
</evidence>
<dbReference type="KEGG" id="scp:HMPREF0833_11322"/>
<proteinExistence type="predicted"/>
<name>F8DKI4_STREP</name>
<dbReference type="RefSeq" id="WP_013904256.1">
    <property type="nucleotide sequence ID" value="NC_015678.1"/>
</dbReference>
<organism evidence="4 5">
    <name type="scientific">Streptococcus parasanguinis (strain ATCC 15912 / DSM 6778 / CIP 104372 / LMG 14537)</name>
    <dbReference type="NCBI Taxonomy" id="760570"/>
    <lineage>
        <taxon>Bacteria</taxon>
        <taxon>Bacillati</taxon>
        <taxon>Bacillota</taxon>
        <taxon>Bacilli</taxon>
        <taxon>Lactobacillales</taxon>
        <taxon>Streptococcaceae</taxon>
        <taxon>Streptococcus</taxon>
    </lineage>
</organism>
<feature type="region of interest" description="Disordered" evidence="2">
    <location>
        <begin position="54"/>
        <end position="118"/>
    </location>
</feature>
<reference evidence="5" key="1">
    <citation type="submission" date="2011-06" db="EMBL/GenBank/DDBJ databases">
        <title>Complete sequence of Streptococcus parasanguinis strain ATCC 15912.</title>
        <authorList>
            <person name="Muzny D."/>
            <person name="Qin X."/>
            <person name="Buhay C."/>
            <person name="Dugan-Rocha S."/>
            <person name="Ding Y."/>
            <person name="Chen G."/>
            <person name="Hawes A."/>
            <person name="Holder M."/>
            <person name="Jhangiani S."/>
            <person name="Johnson A."/>
            <person name="Khan Z."/>
            <person name="Li Z."/>
            <person name="Liu W."/>
            <person name="Liu X."/>
            <person name="Perez L."/>
            <person name="Shen H."/>
            <person name="Wang Q."/>
            <person name="Watt J."/>
            <person name="Xi L."/>
            <person name="Xin Y."/>
            <person name="Zhou J."/>
            <person name="Deng J."/>
            <person name="Jiang H."/>
            <person name="Liu Y."/>
            <person name="Qu J."/>
            <person name="Song X.-Z."/>
            <person name="Zhang L."/>
            <person name="Villasana D."/>
            <person name="Johnson A."/>
            <person name="Liu J."/>
            <person name="Liyanage D."/>
            <person name="Lorensuhewa L."/>
            <person name="Robinson T."/>
            <person name="Song A."/>
            <person name="Song B.-B."/>
            <person name="Dinh H."/>
            <person name="Thornton R."/>
            <person name="Coyle M."/>
            <person name="Francisco L."/>
            <person name="Jackson L."/>
            <person name="Javaid M."/>
            <person name="Korchina V."/>
            <person name="Kovar C."/>
            <person name="Mata R."/>
            <person name="Mathew T."/>
            <person name="Ngo R."/>
            <person name="Nguyen L."/>
            <person name="Nguyen N."/>
            <person name="Okwuonu G."/>
            <person name="Ongeri F."/>
            <person name="Pham C."/>
            <person name="Simmons D."/>
            <person name="Wilczek-Boney K."/>
            <person name="Hale W."/>
            <person name="Jakkamsetti A."/>
            <person name="Pham P."/>
            <person name="Ruth R."/>
            <person name="San Lucas F."/>
            <person name="Warren J."/>
            <person name="Zhang J."/>
            <person name="Zhao Z."/>
            <person name="Zhou C."/>
            <person name="Zhu D."/>
            <person name="Lee S."/>
            <person name="Bess C."/>
            <person name="Blankenburg K."/>
            <person name="Forbes L."/>
            <person name="Fu Q."/>
            <person name="Gubbala S."/>
            <person name="Hirani K."/>
            <person name="Jayaseelan J.C."/>
            <person name="Lara F."/>
            <person name="Munidasa M."/>
            <person name="Palculict T."/>
            <person name="Patil S."/>
            <person name="Pu L.-L."/>
            <person name="Saada N."/>
            <person name="Tang L."/>
            <person name="Weissenberger G."/>
            <person name="Zhu Y."/>
            <person name="Hemphill L."/>
            <person name="Shang Y."/>
            <person name="Youmans B."/>
            <person name="Ayvaz T."/>
            <person name="Ross M."/>
            <person name="Santibanez J."/>
            <person name="Aqrawi P."/>
            <person name="Gross S."/>
            <person name="Joshi V."/>
            <person name="Fowler G."/>
            <person name="Nazareth L."/>
            <person name="Reid J."/>
            <person name="Worley K."/>
            <person name="Petrosino J."/>
            <person name="Highlander S."/>
            <person name="Gibbs R."/>
        </authorList>
    </citation>
    <scope>NUCLEOTIDE SEQUENCE [LARGE SCALE GENOMIC DNA]</scope>
    <source>
        <strain evidence="5">ATCC 15912 / DSM 6778 / CIP 104372 / LMG 14537</strain>
    </source>
</reference>
<dbReference type="AlphaFoldDB" id="F8DKI4"/>
<feature type="compositionally biased region" description="Polar residues" evidence="2">
    <location>
        <begin position="63"/>
        <end position="82"/>
    </location>
</feature>
<dbReference type="HOGENOM" id="CLU_2071797_0_0_9"/>
<dbReference type="Proteomes" id="UP000001502">
    <property type="component" value="Chromosome"/>
</dbReference>
<keyword evidence="1" id="KW-0732">Signal</keyword>
<feature type="compositionally biased region" description="Polar residues" evidence="2">
    <location>
        <begin position="96"/>
        <end position="108"/>
    </location>
</feature>
<feature type="domain" description="Atypical Rib" evidence="3">
    <location>
        <begin position="21"/>
        <end position="86"/>
    </location>
</feature>
<evidence type="ECO:0000313" key="4">
    <source>
        <dbReference type="EMBL" id="AEH56353.1"/>
    </source>
</evidence>
<gene>
    <name evidence="4" type="ordered locus">HMPREF0833_11322</name>
</gene>
<evidence type="ECO:0000256" key="2">
    <source>
        <dbReference type="SAM" id="MobiDB-lite"/>
    </source>
</evidence>
<dbReference type="Pfam" id="PF18938">
    <property type="entry name" value="aRib"/>
    <property type="match status" value="1"/>
</dbReference>
<sequence>MVQQQLLQVLKQLKKLILKVLKAPTTKTPVQDTTALNSTRKKMPLKAAVEAANPGAQAEVSANGDTTVTFPDGTTATLTGAQTVKEADSKGVKAPTTKTPVQDTTALTQPEKMPLKPQ</sequence>
<dbReference type="EMBL" id="CP002843">
    <property type="protein sequence ID" value="AEH56353.1"/>
    <property type="molecule type" value="Genomic_DNA"/>
</dbReference>
<dbReference type="GeneID" id="10835824"/>
<protein>
    <recommendedName>
        <fullName evidence="3">Atypical Rib domain-containing protein</fullName>
    </recommendedName>
</protein>
<dbReference type="Gene3D" id="3.10.20.890">
    <property type="match status" value="1"/>
</dbReference>
<evidence type="ECO:0000256" key="1">
    <source>
        <dbReference type="ARBA" id="ARBA00022729"/>
    </source>
</evidence>
<evidence type="ECO:0000313" key="5">
    <source>
        <dbReference type="Proteomes" id="UP000001502"/>
    </source>
</evidence>
<accession>F8DKI4</accession>